<dbReference type="AlphaFoldDB" id="A0A844GEL1"/>
<feature type="region of interest" description="Disordered" evidence="3">
    <location>
        <begin position="163"/>
        <end position="183"/>
    </location>
</feature>
<dbReference type="InterPro" id="IPR008707">
    <property type="entry name" value="B-propeller_PilY1"/>
</dbReference>
<organism evidence="5 6">
    <name type="scientific">Paludibacterium denitrificans</name>
    <dbReference type="NCBI Taxonomy" id="2675226"/>
    <lineage>
        <taxon>Bacteria</taxon>
        <taxon>Pseudomonadati</taxon>
        <taxon>Pseudomonadota</taxon>
        <taxon>Betaproteobacteria</taxon>
        <taxon>Neisseriales</taxon>
        <taxon>Chromobacteriaceae</taxon>
        <taxon>Paludibacterium</taxon>
    </lineage>
</organism>
<evidence type="ECO:0000313" key="6">
    <source>
        <dbReference type="Proteomes" id="UP000446658"/>
    </source>
</evidence>
<evidence type="ECO:0000313" key="5">
    <source>
        <dbReference type="EMBL" id="MTD33164.1"/>
    </source>
</evidence>
<name>A0A844GEL1_9NEIS</name>
<reference evidence="5 6" key="1">
    <citation type="submission" date="2019-11" db="EMBL/GenBank/DDBJ databases">
        <title>Draft genome sequence of Paludibacterium sp. dN18-1.</title>
        <authorList>
            <person name="Im W.-T."/>
        </authorList>
    </citation>
    <scope>NUCLEOTIDE SEQUENCE [LARGE SCALE GENOMIC DNA]</scope>
    <source>
        <strain evidence="6">dN 18-1</strain>
    </source>
</reference>
<accession>A0A844GEL1</accession>
<dbReference type="GO" id="GO:0046872">
    <property type="term" value="F:metal ion binding"/>
    <property type="evidence" value="ECO:0007669"/>
    <property type="project" value="UniProtKB-KW"/>
</dbReference>
<protein>
    <recommendedName>
        <fullName evidence="4">PilY1 beta-propeller domain-containing protein</fullName>
    </recommendedName>
</protein>
<evidence type="ECO:0000256" key="3">
    <source>
        <dbReference type="SAM" id="MobiDB-lite"/>
    </source>
</evidence>
<feature type="compositionally biased region" description="Polar residues" evidence="3">
    <location>
        <begin position="163"/>
        <end position="178"/>
    </location>
</feature>
<comment type="caution">
    <text evidence="5">The sequence shown here is derived from an EMBL/GenBank/DDBJ whole genome shotgun (WGS) entry which is preliminary data.</text>
</comment>
<evidence type="ECO:0000256" key="1">
    <source>
        <dbReference type="ARBA" id="ARBA00022723"/>
    </source>
</evidence>
<feature type="domain" description="PilY1 beta-propeller" evidence="4">
    <location>
        <begin position="2"/>
        <end position="150"/>
    </location>
</feature>
<dbReference type="RefSeq" id="WP_312854420.1">
    <property type="nucleotide sequence ID" value="NZ_WLYX01000001.1"/>
</dbReference>
<evidence type="ECO:0000259" key="4">
    <source>
        <dbReference type="Pfam" id="PF05567"/>
    </source>
</evidence>
<dbReference type="EMBL" id="WLYX01000001">
    <property type="protein sequence ID" value="MTD33164.1"/>
    <property type="molecule type" value="Genomic_DNA"/>
</dbReference>
<dbReference type="Pfam" id="PF05567">
    <property type="entry name" value="T4P_PilY1"/>
    <property type="match status" value="1"/>
</dbReference>
<keyword evidence="2" id="KW-0106">Calcium</keyword>
<dbReference type="Proteomes" id="UP000446658">
    <property type="component" value="Unassembled WGS sequence"/>
</dbReference>
<proteinExistence type="predicted"/>
<sequence length="384" mass="40538">MITGNGYDSTSKKTSLMVIDLKTGDKLYEIDTDTASNGLSSPVVLDKDSDKVADYVYAGDQSGNVWRFKLQAKTDATTSATKFFTTQGNQPVTGAPAIYKIPAGGYMLYVGSGRMIYENTTVNDRTTTYAQSLYGIYDDLTKSNLTYSSTTFIQNGEISTKTGDTASIDGSTTSSSGANKGASVDFRETTPITLTDSIGPGGTKSGWVFNMNATNGERMIYQPIVALGRLYFTTQVLKGTDKVCSNVNQQSGWVMALDLMTGGAPSSPAFDLNGDGKLNSAATSPDGDVVTFSDGKTKAPAGIDYHIGIPSALAVTFTKTVVNLGDYLTSDSGQLGSYPYPSSTSSNEVLNFHVGGTGGTNGNAAAGKLLPWGRCRWWSAYCPA</sequence>
<keyword evidence="1" id="KW-0479">Metal-binding</keyword>
<evidence type="ECO:0000256" key="2">
    <source>
        <dbReference type="ARBA" id="ARBA00022837"/>
    </source>
</evidence>
<gene>
    <name evidence="5" type="ORF">GKE73_08365</name>
</gene>
<keyword evidence="6" id="KW-1185">Reference proteome</keyword>